<gene>
    <name evidence="20" type="ORF">GBAR_LOCUS9524</name>
</gene>
<evidence type="ECO:0000256" key="8">
    <source>
        <dbReference type="ARBA" id="ARBA00022741"/>
    </source>
</evidence>
<evidence type="ECO:0000256" key="17">
    <source>
        <dbReference type="ARBA" id="ARBA00036239"/>
    </source>
</evidence>
<evidence type="ECO:0000256" key="15">
    <source>
        <dbReference type="ARBA" id="ARBA00023286"/>
    </source>
</evidence>
<evidence type="ECO:0000256" key="7">
    <source>
        <dbReference type="ARBA" id="ARBA00022692"/>
    </source>
</evidence>
<keyword evidence="5" id="KW-1003">Cell membrane</keyword>
<dbReference type="Gene3D" id="2.60.120.10">
    <property type="entry name" value="Jelly Rolls"/>
    <property type="match status" value="1"/>
</dbReference>
<keyword evidence="15" id="KW-1071">Ligand-gated ion channel</keyword>
<dbReference type="GO" id="GO:0005272">
    <property type="term" value="F:sodium channel activity"/>
    <property type="evidence" value="ECO:0007669"/>
    <property type="project" value="UniProtKB-KW"/>
</dbReference>
<comment type="catalytic activity">
    <reaction evidence="17">
        <text>Na(+)(in) = Na(+)(out)</text>
        <dbReference type="Rhea" id="RHEA:34963"/>
        <dbReference type="ChEBI" id="CHEBI:29101"/>
    </reaction>
</comment>
<dbReference type="InterPro" id="IPR018490">
    <property type="entry name" value="cNMP-bd_dom_sf"/>
</dbReference>
<keyword evidence="4" id="KW-0894">Sodium channel</keyword>
<dbReference type="SUPFAM" id="SSF81324">
    <property type="entry name" value="Voltage-gated potassium channels"/>
    <property type="match status" value="1"/>
</dbReference>
<dbReference type="SUPFAM" id="SSF51206">
    <property type="entry name" value="cAMP-binding domain-like"/>
    <property type="match status" value="1"/>
</dbReference>
<dbReference type="PRINTS" id="PR01463">
    <property type="entry name" value="EAGCHANLFMLY"/>
</dbReference>
<evidence type="ECO:0000256" key="18">
    <source>
        <dbReference type="SAM" id="Phobius"/>
    </source>
</evidence>
<dbReference type="GO" id="GO:0098855">
    <property type="term" value="C:HCN channel complex"/>
    <property type="evidence" value="ECO:0007669"/>
    <property type="project" value="TreeGrafter"/>
</dbReference>
<sequence>MAHSATSATQHSYLDVFGDRLPSRFPVPEEAAESSRPKPAAKCFIEPSPSNPIRVPLRKKVKCFFTDVWNTRISMKLFGSRKELEMEEERLQNIEYLVIHPCSKFRILWDIVMLLILSINTVLLPVAVSFFRELINPGWLSFTCFSDMLFIIDIVLNFWTGVITDENIVILDLRMIRRIYVKRWLLFDILSVFPFDYMAIIIIEANSLSAAYLQATTALRLLRLLKLLSLLRLFRVVKLMHYLAKWEELFNANSPIARISNFILGVLLLAHWNGCIQFLVPFMEGFPPDSWVSINHLQYSWAVFKAISHMLCIGFGRFPPQNITEVWVTIISMLIGASLYAMFIGHISTLIHSADSSSRKYKEKKWYITDLNANLRYTAQLEQVEEYARYRKLPLAMKQKVYEYYYQRYHGHMFNEQDILNELSHPLMVEILNYTCQELIRVVPFFASASEAFITSIITRVSFDVFLPGDYVTQYGTIGTKMYFIQHGVLDV</sequence>
<comment type="subcellular location">
    <subcellularLocation>
        <location evidence="1">Cell membrane</location>
        <topology evidence="1">Multi-pass membrane protein</topology>
    </subcellularLocation>
</comment>
<dbReference type="InterPro" id="IPR000595">
    <property type="entry name" value="cNMP-bd_dom"/>
</dbReference>
<keyword evidence="16" id="KW-0407">Ion channel</keyword>
<keyword evidence="11" id="KW-0406">Ion transport</keyword>
<proteinExistence type="inferred from homology"/>
<dbReference type="Pfam" id="PF08412">
    <property type="entry name" value="Ion_trans_N"/>
    <property type="match status" value="1"/>
</dbReference>
<evidence type="ECO:0000256" key="4">
    <source>
        <dbReference type="ARBA" id="ARBA00022461"/>
    </source>
</evidence>
<dbReference type="InterPro" id="IPR013621">
    <property type="entry name" value="Ion_trans_N"/>
</dbReference>
<feature type="transmembrane region" description="Helical" evidence="18">
    <location>
        <begin position="107"/>
        <end position="127"/>
    </location>
</feature>
<keyword evidence="13" id="KW-0114">cAMP</keyword>
<dbReference type="Pfam" id="PF00520">
    <property type="entry name" value="Ion_trans"/>
    <property type="match status" value="1"/>
</dbReference>
<dbReference type="InterPro" id="IPR003938">
    <property type="entry name" value="K_chnl_volt-dep_EAG/ELK/ERG"/>
</dbReference>
<keyword evidence="14" id="KW-0739">Sodium transport</keyword>
<keyword evidence="8" id="KW-0547">Nucleotide-binding</keyword>
<organism evidence="20 21">
    <name type="scientific">Geodia barretti</name>
    <name type="common">Barrett's horny sponge</name>
    <dbReference type="NCBI Taxonomy" id="519541"/>
    <lineage>
        <taxon>Eukaryota</taxon>
        <taxon>Metazoa</taxon>
        <taxon>Porifera</taxon>
        <taxon>Demospongiae</taxon>
        <taxon>Heteroscleromorpha</taxon>
        <taxon>Tetractinellida</taxon>
        <taxon>Astrophorina</taxon>
        <taxon>Geodiidae</taxon>
        <taxon>Geodia</taxon>
    </lineage>
</organism>
<evidence type="ECO:0000256" key="1">
    <source>
        <dbReference type="ARBA" id="ARBA00004651"/>
    </source>
</evidence>
<dbReference type="InterPro" id="IPR014710">
    <property type="entry name" value="RmlC-like_jellyroll"/>
</dbReference>
<dbReference type="Gene3D" id="1.10.287.630">
    <property type="entry name" value="Helix hairpin bin"/>
    <property type="match status" value="1"/>
</dbReference>
<dbReference type="AlphaFoldDB" id="A0AA35RPI5"/>
<keyword evidence="12 18" id="KW-0472">Membrane</keyword>
<name>A0AA35RPI5_GEOBA</name>
<reference evidence="20" key="1">
    <citation type="submission" date="2023-03" db="EMBL/GenBank/DDBJ databases">
        <authorList>
            <person name="Steffen K."/>
            <person name="Cardenas P."/>
        </authorList>
    </citation>
    <scope>NUCLEOTIDE SEQUENCE</scope>
</reference>
<dbReference type="PROSITE" id="PS50042">
    <property type="entry name" value="CNMP_BINDING_3"/>
    <property type="match status" value="1"/>
</dbReference>
<evidence type="ECO:0000256" key="6">
    <source>
        <dbReference type="ARBA" id="ARBA00022566"/>
    </source>
</evidence>
<evidence type="ECO:0000256" key="5">
    <source>
        <dbReference type="ARBA" id="ARBA00022475"/>
    </source>
</evidence>
<evidence type="ECO:0000256" key="16">
    <source>
        <dbReference type="ARBA" id="ARBA00023303"/>
    </source>
</evidence>
<evidence type="ECO:0000256" key="13">
    <source>
        <dbReference type="ARBA" id="ARBA00023149"/>
    </source>
</evidence>
<evidence type="ECO:0000259" key="19">
    <source>
        <dbReference type="PROSITE" id="PS50042"/>
    </source>
</evidence>
<evidence type="ECO:0000256" key="11">
    <source>
        <dbReference type="ARBA" id="ARBA00023065"/>
    </source>
</evidence>
<evidence type="ECO:0000313" key="21">
    <source>
        <dbReference type="Proteomes" id="UP001174909"/>
    </source>
</evidence>
<dbReference type="InterPro" id="IPR051413">
    <property type="entry name" value="K/Na_HCN_channel"/>
</dbReference>
<dbReference type="Proteomes" id="UP001174909">
    <property type="component" value="Unassembled WGS sequence"/>
</dbReference>
<dbReference type="GO" id="GO:0030552">
    <property type="term" value="F:cAMP binding"/>
    <property type="evidence" value="ECO:0007669"/>
    <property type="project" value="UniProtKB-KW"/>
</dbReference>
<protein>
    <submittedName>
        <fullName evidence="20">Potassium/sodium hyperpolarization-activated cyclic nucleotide-gated channel 3</fullName>
    </submittedName>
</protein>
<dbReference type="PANTHER" id="PTHR45689:SF5">
    <property type="entry name" value="I[[H]] CHANNEL, ISOFORM E"/>
    <property type="match status" value="1"/>
</dbReference>
<dbReference type="EMBL" id="CASHTH010001439">
    <property type="protein sequence ID" value="CAI8015380.1"/>
    <property type="molecule type" value="Genomic_DNA"/>
</dbReference>
<dbReference type="GO" id="GO:0005249">
    <property type="term" value="F:voltage-gated potassium channel activity"/>
    <property type="evidence" value="ECO:0007669"/>
    <property type="project" value="InterPro"/>
</dbReference>
<evidence type="ECO:0000256" key="14">
    <source>
        <dbReference type="ARBA" id="ARBA00023201"/>
    </source>
</evidence>
<keyword evidence="21" id="KW-1185">Reference proteome</keyword>
<feature type="transmembrane region" description="Helical" evidence="18">
    <location>
        <begin position="299"/>
        <end position="319"/>
    </location>
</feature>
<comment type="caution">
    <text evidence="20">The sequence shown here is derived from an EMBL/GenBank/DDBJ whole genome shotgun (WGS) entry which is preliminary data.</text>
</comment>
<evidence type="ECO:0000256" key="12">
    <source>
        <dbReference type="ARBA" id="ARBA00023136"/>
    </source>
</evidence>
<feature type="transmembrane region" description="Helical" evidence="18">
    <location>
        <begin position="326"/>
        <end position="347"/>
    </location>
</feature>
<keyword evidence="6" id="KW-0116">cAMP-binding</keyword>
<evidence type="ECO:0000256" key="2">
    <source>
        <dbReference type="ARBA" id="ARBA00006305"/>
    </source>
</evidence>
<evidence type="ECO:0000256" key="10">
    <source>
        <dbReference type="ARBA" id="ARBA00023053"/>
    </source>
</evidence>
<feature type="transmembrane region" description="Helical" evidence="18">
    <location>
        <begin position="255"/>
        <end position="279"/>
    </location>
</feature>
<keyword evidence="7 18" id="KW-0812">Transmembrane</keyword>
<feature type="non-terminal residue" evidence="20">
    <location>
        <position position="1"/>
    </location>
</feature>
<feature type="domain" description="Cyclic nucleotide-binding" evidence="19">
    <location>
        <begin position="445"/>
        <end position="492"/>
    </location>
</feature>
<accession>A0AA35RPI5</accession>
<keyword evidence="3" id="KW-0813">Transport</keyword>
<feature type="transmembrane region" description="Helical" evidence="18">
    <location>
        <begin position="211"/>
        <end position="234"/>
    </location>
</feature>
<keyword evidence="10" id="KW-0915">Sodium</keyword>
<feature type="transmembrane region" description="Helical" evidence="18">
    <location>
        <begin position="184"/>
        <end position="205"/>
    </location>
</feature>
<feature type="transmembrane region" description="Helical" evidence="18">
    <location>
        <begin position="139"/>
        <end position="163"/>
    </location>
</feature>
<evidence type="ECO:0000256" key="9">
    <source>
        <dbReference type="ARBA" id="ARBA00022989"/>
    </source>
</evidence>
<keyword evidence="9 18" id="KW-1133">Transmembrane helix</keyword>
<dbReference type="Gene3D" id="1.10.287.70">
    <property type="match status" value="1"/>
</dbReference>
<evidence type="ECO:0000256" key="3">
    <source>
        <dbReference type="ARBA" id="ARBA00022448"/>
    </source>
</evidence>
<dbReference type="GO" id="GO:0003254">
    <property type="term" value="P:regulation of membrane depolarization"/>
    <property type="evidence" value="ECO:0007669"/>
    <property type="project" value="TreeGrafter"/>
</dbReference>
<dbReference type="InterPro" id="IPR005821">
    <property type="entry name" value="Ion_trans_dom"/>
</dbReference>
<dbReference type="PANTHER" id="PTHR45689">
    <property type="entry name" value="I[[H]] CHANNEL, ISOFORM E"/>
    <property type="match status" value="1"/>
</dbReference>
<comment type="similarity">
    <text evidence="2">Belongs to the potassium channel HCN family.</text>
</comment>
<evidence type="ECO:0000313" key="20">
    <source>
        <dbReference type="EMBL" id="CAI8015380.1"/>
    </source>
</evidence>